<comment type="subcellular location">
    <subcellularLocation>
        <location evidence="1">Virion</location>
    </subcellularLocation>
</comment>
<evidence type="ECO:0000256" key="5">
    <source>
        <dbReference type="ARBA" id="ARBA00022844"/>
    </source>
</evidence>
<dbReference type="Gene3D" id="2.60.120.20">
    <property type="match status" value="1"/>
</dbReference>
<dbReference type="SUPFAM" id="SSF88633">
    <property type="entry name" value="Positive stranded ssRNA viruses"/>
    <property type="match status" value="1"/>
</dbReference>
<comment type="similarity">
    <text evidence="2">Belongs to the icosahedral plant coat protein family.</text>
</comment>
<proteinExistence type="inferred from homology"/>
<keyword evidence="5" id="KW-0946">Virion</keyword>
<reference evidence="8" key="1">
    <citation type="journal article" date="2002" name="Zhongguo You Liao Zuo Wu Xue Bao">
        <title>Partial Sequence analysis of Sesame Necrotic Mosaic Virus.</title>
        <authorList>
            <person name="Yan L."/>
            <person name="Chen K."/>
            <person name="Han C."/>
        </authorList>
    </citation>
    <scope>NUCLEOTIDE SEQUENCE</scope>
    <source>
        <strain evidence="8">Wuhan</strain>
    </source>
</reference>
<evidence type="ECO:0000256" key="3">
    <source>
        <dbReference type="ARBA" id="ARBA00018091"/>
    </source>
</evidence>
<dbReference type="EMBL" id="DQ367845">
    <property type="protein sequence ID" value="ABD34313.1"/>
    <property type="molecule type" value="Genomic_RNA"/>
</dbReference>
<feature type="domain" description="Icosahedral viral capsid protein S" evidence="7">
    <location>
        <begin position="60"/>
        <end position="252"/>
    </location>
</feature>
<protein>
    <recommendedName>
        <fullName evidence="3">Capsid protein</fullName>
    </recommendedName>
</protein>
<dbReference type="PRINTS" id="PR00233">
    <property type="entry name" value="ICOSAHEDRAL"/>
</dbReference>
<keyword evidence="4 8" id="KW-0167">Capsid protein</keyword>
<accession>Q2ERI5</accession>
<evidence type="ECO:0000256" key="2">
    <source>
        <dbReference type="ARBA" id="ARBA00007446"/>
    </source>
</evidence>
<name>Q2ERI5_9TOMB</name>
<dbReference type="GO" id="GO:0039617">
    <property type="term" value="C:T=3 icosahedral viral capsid"/>
    <property type="evidence" value="ECO:0007669"/>
    <property type="project" value="UniProtKB-KW"/>
</dbReference>
<sequence>MALAAANTGKMLASGGRIADGTIRIIDGIRCVYNAASKMWRATKKQGNGATVGHPGALPGAVAAPIAISRQIRGSKPKFRSTKGVVTITHREFLSTVQAVNTGFLRLNNGVSPGYYRINPSNSAVTPWLVNIAANFDMYRFRNVSLRYIPMCATTEVGRVGLFWDKDSQDVGPFDRAELANYAHVAETSVWAEAVLNVPCDGQKRFCNDSAVADPKLTELGRIGFVTYGTNTSNFIGDVFIEYTVELHEPQPSSNLVAELLGTGGTFSAARGSNVIEWRSDTSSASVVSITFKPGTYLVQCVFDGTTVTGASVTAVGGGAVLNSKVVFSTTEGSISATVDMSEPNNRLDFGVTAAVLSGWNVFATRITRELALTINS</sequence>
<dbReference type="PROSITE" id="PS00555">
    <property type="entry name" value="ICOSAH_VIR_COAT_S"/>
    <property type="match status" value="1"/>
</dbReference>
<dbReference type="InterPro" id="IPR029053">
    <property type="entry name" value="Viral_coat"/>
</dbReference>
<reference evidence="8" key="2">
    <citation type="submission" date="2006-01" db="EMBL/GenBank/DDBJ databases">
        <authorList>
            <person name="Yan L."/>
            <person name="Xu Z."/>
            <person name="Chen K."/>
        </authorList>
    </citation>
    <scope>NUCLEOTIDE SEQUENCE</scope>
    <source>
        <strain evidence="8">Wuhan</strain>
    </source>
</reference>
<dbReference type="Pfam" id="PF00729">
    <property type="entry name" value="Viral_coat"/>
    <property type="match status" value="1"/>
</dbReference>
<organism evidence="8">
    <name type="scientific">Sesame necrotic mosaic virus</name>
    <dbReference type="NCBI Taxonomy" id="369917"/>
    <lineage>
        <taxon>Viruses</taxon>
        <taxon>Riboviria</taxon>
        <taxon>Orthornavirae</taxon>
        <taxon>Kitrinoviricota</taxon>
        <taxon>Tolucaviricetes</taxon>
        <taxon>Tolivirales</taxon>
        <taxon>Tombusviridae</taxon>
        <taxon>Procedovirinae</taxon>
        <taxon>Aureusvirus</taxon>
    </lineage>
</organism>
<keyword evidence="6" id="KW-1142">T=3 icosahedral capsid protein</keyword>
<evidence type="ECO:0000256" key="6">
    <source>
        <dbReference type="ARBA" id="ARBA00023060"/>
    </source>
</evidence>
<evidence type="ECO:0000256" key="1">
    <source>
        <dbReference type="ARBA" id="ARBA00004328"/>
    </source>
</evidence>
<evidence type="ECO:0000313" key="8">
    <source>
        <dbReference type="EMBL" id="ABD34313.1"/>
    </source>
</evidence>
<dbReference type="GO" id="GO:0005198">
    <property type="term" value="F:structural molecule activity"/>
    <property type="evidence" value="ECO:0007669"/>
    <property type="project" value="InterPro"/>
</dbReference>
<dbReference type="InterPro" id="IPR000937">
    <property type="entry name" value="Capsid_prot_S-dom_vir"/>
</dbReference>
<evidence type="ECO:0000256" key="4">
    <source>
        <dbReference type="ARBA" id="ARBA00022561"/>
    </source>
</evidence>
<evidence type="ECO:0000259" key="7">
    <source>
        <dbReference type="Pfam" id="PF00729"/>
    </source>
</evidence>